<feature type="domain" description="BTB" evidence="1">
    <location>
        <begin position="36"/>
        <end position="94"/>
    </location>
</feature>
<proteinExistence type="predicted"/>
<dbReference type="Pfam" id="PF00651">
    <property type="entry name" value="BTB"/>
    <property type="match status" value="2"/>
</dbReference>
<organism evidence="2 3">
    <name type="scientific">Caenorhabditis tropicalis</name>
    <dbReference type="NCBI Taxonomy" id="1561998"/>
    <lineage>
        <taxon>Eukaryota</taxon>
        <taxon>Metazoa</taxon>
        <taxon>Ecdysozoa</taxon>
        <taxon>Nematoda</taxon>
        <taxon>Chromadorea</taxon>
        <taxon>Rhabditida</taxon>
        <taxon>Rhabditina</taxon>
        <taxon>Rhabditomorpha</taxon>
        <taxon>Rhabditoidea</taxon>
        <taxon>Rhabditidae</taxon>
        <taxon>Peloderinae</taxon>
        <taxon>Caenorhabditis</taxon>
    </lineage>
</organism>
<dbReference type="InterPro" id="IPR052664">
    <property type="entry name" value="BTB-MATH_domain_protein"/>
</dbReference>
<dbReference type="InterPro" id="IPR000210">
    <property type="entry name" value="BTB/POZ_dom"/>
</dbReference>
<dbReference type="Gene3D" id="3.30.710.10">
    <property type="entry name" value="Potassium Channel Kv1.1, Chain A"/>
    <property type="match status" value="2"/>
</dbReference>
<dbReference type="WBParaSite" id="Csp11.Scaffold581.g4593.t1">
    <property type="protein sequence ID" value="Csp11.Scaffold581.g4593.t1"/>
    <property type="gene ID" value="Csp11.Scaffold581.g4593"/>
</dbReference>
<evidence type="ECO:0000313" key="3">
    <source>
        <dbReference type="WBParaSite" id="Csp11.Scaffold581.g4593.t1"/>
    </source>
</evidence>
<sequence>MEVPEIVVENQTVSSEPPIKRLRQFHDPTQSRENRWDRIVIVDGKKFHVLAAHLAMHADFFDRLFFKDFAEKDKEEVTLNDFDADDFQNFLETINGELCINDENITGIMALSDYLGAPTAMNRCEHFLLNETKKDIFERYYLSEMFKIDNLKSKTIQSIKTFKELKEVVRGDVMELDHPTLRLISQMEDWPLLAEIVLRSFDDIPSNRWDKILVVGDKKFYVLGAHLANHSSFFDNLFFKDPVESQKTEHILEGDSVAVQKLLEVINGENVINEDSVQGILELALQWEVSTAVTNCERYLTNKSEMPFDEKWNLAMKLDFKPLKVSVIAALKSSDELQAILPSDPSHQLDKFTMAILLEKILEFHEPPPERFTIYLTDAPRERSEPYIPDPRYDYYTEENGMIRSPQLPYHLWYADQPE</sequence>
<feature type="domain" description="BTB" evidence="1">
    <location>
        <begin position="209"/>
        <end position="275"/>
    </location>
</feature>
<dbReference type="SUPFAM" id="SSF54695">
    <property type="entry name" value="POZ domain"/>
    <property type="match status" value="2"/>
</dbReference>
<dbReference type="AlphaFoldDB" id="A0A1I7TCL0"/>
<dbReference type="PANTHER" id="PTHR22743">
    <property type="entry name" value="MEPRIN/TRAF-LIKE MATH FAMILY-C.ELEGANS"/>
    <property type="match status" value="1"/>
</dbReference>
<dbReference type="SMART" id="SM00225">
    <property type="entry name" value="BTB"/>
    <property type="match status" value="2"/>
</dbReference>
<protein>
    <submittedName>
        <fullName evidence="3">BTB domain-containing protein</fullName>
    </submittedName>
</protein>
<keyword evidence="2" id="KW-1185">Reference proteome</keyword>
<dbReference type="Proteomes" id="UP000095282">
    <property type="component" value="Unplaced"/>
</dbReference>
<dbReference type="eggNOG" id="ENOG502TEZ4">
    <property type="taxonomic scope" value="Eukaryota"/>
</dbReference>
<evidence type="ECO:0000313" key="2">
    <source>
        <dbReference type="Proteomes" id="UP000095282"/>
    </source>
</evidence>
<accession>A0A1I7TCL0</accession>
<dbReference type="STRING" id="1561998.A0A1I7TCL0"/>
<evidence type="ECO:0000259" key="1">
    <source>
        <dbReference type="PROSITE" id="PS50097"/>
    </source>
</evidence>
<name>A0A1I7TCL0_9PELO</name>
<dbReference type="InterPro" id="IPR011333">
    <property type="entry name" value="SKP1/BTB/POZ_sf"/>
</dbReference>
<dbReference type="PANTHER" id="PTHR22743:SF165">
    <property type="entry name" value="BTB AND MATH DOMAIN CONTAINING-RELATED"/>
    <property type="match status" value="1"/>
</dbReference>
<reference evidence="3" key="1">
    <citation type="submission" date="2016-11" db="UniProtKB">
        <authorList>
            <consortium name="WormBaseParasite"/>
        </authorList>
    </citation>
    <scope>IDENTIFICATION</scope>
</reference>
<dbReference type="CDD" id="cd18186">
    <property type="entry name" value="BTB_POZ_ZBTB_KLHL-like"/>
    <property type="match status" value="2"/>
</dbReference>
<dbReference type="PROSITE" id="PS50097">
    <property type="entry name" value="BTB"/>
    <property type="match status" value="2"/>
</dbReference>